<dbReference type="InterPro" id="IPR011011">
    <property type="entry name" value="Znf_FYVE_PHD"/>
</dbReference>
<dbReference type="GO" id="GO:0004252">
    <property type="term" value="F:serine-type endopeptidase activity"/>
    <property type="evidence" value="ECO:0007669"/>
    <property type="project" value="InterPro"/>
</dbReference>
<dbReference type="Proteomes" id="UP000215896">
    <property type="component" value="Unassembled WGS sequence"/>
</dbReference>
<evidence type="ECO:0000259" key="7">
    <source>
        <dbReference type="Pfam" id="PF01694"/>
    </source>
</evidence>
<dbReference type="SUPFAM" id="SSF57903">
    <property type="entry name" value="FYVE/PHD zinc finger"/>
    <property type="match status" value="1"/>
</dbReference>
<proteinExistence type="predicted"/>
<dbReference type="InterPro" id="IPR022764">
    <property type="entry name" value="Peptidase_S54_rhomboid_dom"/>
</dbReference>
<evidence type="ECO:0000313" key="8">
    <source>
        <dbReference type="EMBL" id="OYO14757.1"/>
    </source>
</evidence>
<name>A0A255GFY7_9ACTN</name>
<evidence type="ECO:0000256" key="6">
    <source>
        <dbReference type="SAM" id="Phobius"/>
    </source>
</evidence>
<reference evidence="8 9" key="1">
    <citation type="submission" date="2017-07" db="EMBL/GenBank/DDBJ databases">
        <title>Draft whole genome sequences of clinical Proprionibacteriaceae strains.</title>
        <authorList>
            <person name="Bernier A.-M."/>
            <person name="Bernard K."/>
            <person name="Domingo M.-C."/>
        </authorList>
    </citation>
    <scope>NUCLEOTIDE SEQUENCE [LARGE SCALE GENOMIC DNA]</scope>
    <source>
        <strain evidence="8 9">NML 030167</strain>
    </source>
</reference>
<dbReference type="Pfam" id="PF01694">
    <property type="entry name" value="Rhomboid"/>
    <property type="match status" value="1"/>
</dbReference>
<dbReference type="AlphaFoldDB" id="A0A255GFY7"/>
<comment type="caution">
    <text evidence="8">The sequence shown here is derived from an EMBL/GenBank/DDBJ whole genome shotgun (WGS) entry which is preliminary data.</text>
</comment>
<dbReference type="InterPro" id="IPR050925">
    <property type="entry name" value="Rhomboid_protease_S54"/>
</dbReference>
<comment type="subcellular location">
    <subcellularLocation>
        <location evidence="1">Membrane</location>
        <topology evidence="1">Multi-pass membrane protein</topology>
    </subcellularLocation>
</comment>
<keyword evidence="4 6" id="KW-0472">Membrane</keyword>
<feature type="region of interest" description="Disordered" evidence="5">
    <location>
        <begin position="1"/>
        <end position="40"/>
    </location>
</feature>
<dbReference type="SUPFAM" id="SSF144091">
    <property type="entry name" value="Rhomboid-like"/>
    <property type="match status" value="1"/>
</dbReference>
<dbReference type="InterPro" id="IPR035952">
    <property type="entry name" value="Rhomboid-like_sf"/>
</dbReference>
<dbReference type="RefSeq" id="WP_094405428.1">
    <property type="nucleotide sequence ID" value="NZ_NMVM01000002.1"/>
</dbReference>
<keyword evidence="3 6" id="KW-1133">Transmembrane helix</keyword>
<dbReference type="OrthoDB" id="9807874at2"/>
<accession>A0A255GFY7</accession>
<evidence type="ECO:0000313" key="9">
    <source>
        <dbReference type="Proteomes" id="UP000215896"/>
    </source>
</evidence>
<feature type="transmembrane region" description="Helical" evidence="6">
    <location>
        <begin position="270"/>
        <end position="298"/>
    </location>
</feature>
<dbReference type="Gene3D" id="1.20.1540.10">
    <property type="entry name" value="Rhomboid-like"/>
    <property type="match status" value="1"/>
</dbReference>
<gene>
    <name evidence="8" type="ORF">CGZ94_09380</name>
</gene>
<feature type="transmembrane region" description="Helical" evidence="6">
    <location>
        <begin position="240"/>
        <end position="258"/>
    </location>
</feature>
<evidence type="ECO:0000256" key="5">
    <source>
        <dbReference type="SAM" id="MobiDB-lite"/>
    </source>
</evidence>
<feature type="compositionally biased region" description="Basic and acidic residues" evidence="5">
    <location>
        <begin position="1"/>
        <end position="11"/>
    </location>
</feature>
<feature type="region of interest" description="Disordered" evidence="5">
    <location>
        <begin position="80"/>
        <end position="118"/>
    </location>
</feature>
<feature type="transmembrane region" description="Helical" evidence="6">
    <location>
        <begin position="216"/>
        <end position="234"/>
    </location>
</feature>
<feature type="transmembrane region" description="Helical" evidence="6">
    <location>
        <begin position="183"/>
        <end position="204"/>
    </location>
</feature>
<feature type="transmembrane region" description="Helical" evidence="6">
    <location>
        <begin position="318"/>
        <end position="337"/>
    </location>
</feature>
<evidence type="ECO:0000256" key="2">
    <source>
        <dbReference type="ARBA" id="ARBA00022692"/>
    </source>
</evidence>
<dbReference type="PANTHER" id="PTHR43731">
    <property type="entry name" value="RHOMBOID PROTEASE"/>
    <property type="match status" value="1"/>
</dbReference>
<feature type="compositionally biased region" description="Gly residues" evidence="5">
    <location>
        <begin position="97"/>
        <end position="116"/>
    </location>
</feature>
<evidence type="ECO:0000256" key="3">
    <source>
        <dbReference type="ARBA" id="ARBA00022989"/>
    </source>
</evidence>
<dbReference type="GO" id="GO:0016020">
    <property type="term" value="C:membrane"/>
    <property type="evidence" value="ECO:0007669"/>
    <property type="project" value="UniProtKB-SubCell"/>
</dbReference>
<dbReference type="EMBL" id="NMVO01000012">
    <property type="protein sequence ID" value="OYO14757.1"/>
    <property type="molecule type" value="Genomic_DNA"/>
</dbReference>
<dbReference type="PANTHER" id="PTHR43731:SF26">
    <property type="entry name" value="RHOMBOID-LIKE PROTEIN 10, CHLOROPLASTIC"/>
    <property type="match status" value="1"/>
</dbReference>
<evidence type="ECO:0000256" key="1">
    <source>
        <dbReference type="ARBA" id="ARBA00004141"/>
    </source>
</evidence>
<feature type="compositionally biased region" description="Basic and acidic residues" evidence="5">
    <location>
        <begin position="30"/>
        <end position="40"/>
    </location>
</feature>
<evidence type="ECO:0000256" key="4">
    <source>
        <dbReference type="ARBA" id="ARBA00023136"/>
    </source>
</evidence>
<organism evidence="8 9">
    <name type="scientific">Enemella evansiae</name>
    <dbReference type="NCBI Taxonomy" id="2016499"/>
    <lineage>
        <taxon>Bacteria</taxon>
        <taxon>Bacillati</taxon>
        <taxon>Actinomycetota</taxon>
        <taxon>Actinomycetes</taxon>
        <taxon>Propionibacteriales</taxon>
        <taxon>Propionibacteriaceae</taxon>
        <taxon>Enemella</taxon>
    </lineage>
</organism>
<sequence length="338" mass="34443">MTEGRDDRPDFTWEEFAASPGPGGGPPPSDDERFKPCFRHPDRSTGITCQRCDRAICGECMRPASVGFQCPVCVAEQQLADHPSGGGRGGRGRGRRGGSGGGGGSNWRGGSGGSGGRRPFSGPSLAGFRLGGGPVTVTAALMVLMASVGLIDLVTPGRLASQVLGYSSTGLAQGQLWRLVTGILVPSGGILSLLLNLLFLWLIGRDVEAALGRGRMVGIAIISGLGSAAALSLLYPTIPLWGLAYSVIIGLIAARAALGYRAGEDVRSYLILFAILLVFNLVVGSMAGAVSLLGAVIAGIASGALLGTASANRTRFDTIALITLGVVLAGVCLGRAVV</sequence>
<protein>
    <recommendedName>
        <fullName evidence="7">Peptidase S54 rhomboid domain-containing protein</fullName>
    </recommendedName>
</protein>
<keyword evidence="2 6" id="KW-0812">Transmembrane</keyword>
<feature type="domain" description="Peptidase S54 rhomboid" evidence="7">
    <location>
        <begin position="173"/>
        <end position="308"/>
    </location>
</feature>
<keyword evidence="9" id="KW-1185">Reference proteome</keyword>
<feature type="transmembrane region" description="Helical" evidence="6">
    <location>
        <begin position="127"/>
        <end position="151"/>
    </location>
</feature>